<protein>
    <submittedName>
        <fullName evidence="1">Uncharacterized protein</fullName>
    </submittedName>
</protein>
<reference evidence="2" key="1">
    <citation type="submission" date="2010-08" db="EMBL/GenBank/DDBJ databases">
        <authorList>
            <consortium name="Caenorhabditis japonica Sequencing Consortium"/>
            <person name="Wilson R.K."/>
        </authorList>
    </citation>
    <scope>NUCLEOTIDE SEQUENCE [LARGE SCALE GENOMIC DNA]</scope>
    <source>
        <strain evidence="2">DF5081</strain>
    </source>
</reference>
<dbReference type="EnsemblMetazoa" id="CJA34388.1">
    <property type="protein sequence ID" value="CJA34388.1"/>
    <property type="gene ID" value="WBGene00210235"/>
</dbReference>
<name>A0A8R1IL48_CAEJA</name>
<evidence type="ECO:0000313" key="1">
    <source>
        <dbReference type="EnsemblMetazoa" id="CJA34388.1"/>
    </source>
</evidence>
<dbReference type="Proteomes" id="UP000005237">
    <property type="component" value="Unassembled WGS sequence"/>
</dbReference>
<reference evidence="1" key="2">
    <citation type="submission" date="2022-06" db="UniProtKB">
        <authorList>
            <consortium name="EnsemblMetazoa"/>
        </authorList>
    </citation>
    <scope>IDENTIFICATION</scope>
    <source>
        <strain evidence="1">DF5081</strain>
    </source>
</reference>
<dbReference type="AlphaFoldDB" id="A0A8R1IL48"/>
<sequence length="37" mass="3854">MSTVKDPILSMQTKVNKLKPSGFVQTSTGGKFGATAP</sequence>
<organism evidence="1 2">
    <name type="scientific">Caenorhabditis japonica</name>
    <dbReference type="NCBI Taxonomy" id="281687"/>
    <lineage>
        <taxon>Eukaryota</taxon>
        <taxon>Metazoa</taxon>
        <taxon>Ecdysozoa</taxon>
        <taxon>Nematoda</taxon>
        <taxon>Chromadorea</taxon>
        <taxon>Rhabditida</taxon>
        <taxon>Rhabditina</taxon>
        <taxon>Rhabditomorpha</taxon>
        <taxon>Rhabditoidea</taxon>
        <taxon>Rhabditidae</taxon>
        <taxon>Peloderinae</taxon>
        <taxon>Caenorhabditis</taxon>
    </lineage>
</organism>
<keyword evidence="2" id="KW-1185">Reference proteome</keyword>
<proteinExistence type="predicted"/>
<evidence type="ECO:0000313" key="2">
    <source>
        <dbReference type="Proteomes" id="UP000005237"/>
    </source>
</evidence>
<accession>A0A8R1IL48</accession>